<evidence type="ECO:0000313" key="3">
    <source>
        <dbReference type="Proteomes" id="UP000034212"/>
    </source>
</evidence>
<dbReference type="PANTHER" id="PTHR38813:SF1">
    <property type="entry name" value="TOXIN RELE1-RELATED"/>
    <property type="match status" value="1"/>
</dbReference>
<comment type="caution">
    <text evidence="2">The sequence shown here is derived from an EMBL/GenBank/DDBJ whole genome shotgun (WGS) entry which is preliminary data.</text>
</comment>
<dbReference type="SUPFAM" id="SSF143011">
    <property type="entry name" value="RelE-like"/>
    <property type="match status" value="1"/>
</dbReference>
<keyword evidence="1" id="KW-1277">Toxin-antitoxin system</keyword>
<proteinExistence type="predicted"/>
<dbReference type="InterPro" id="IPR007712">
    <property type="entry name" value="RelE/ParE_toxin"/>
</dbReference>
<dbReference type="InterPro" id="IPR035093">
    <property type="entry name" value="RelE/ParE_toxin_dom_sf"/>
</dbReference>
<evidence type="ECO:0000256" key="1">
    <source>
        <dbReference type="ARBA" id="ARBA00022649"/>
    </source>
</evidence>
<evidence type="ECO:0000313" key="2">
    <source>
        <dbReference type="EMBL" id="KKU80793.1"/>
    </source>
</evidence>
<gene>
    <name evidence="2" type="ORF">UY08_C0009G0004</name>
</gene>
<dbReference type="Gene3D" id="3.30.2310.20">
    <property type="entry name" value="RelE-like"/>
    <property type="match status" value="1"/>
</dbReference>
<dbReference type="Pfam" id="PF05016">
    <property type="entry name" value="ParE_toxin"/>
    <property type="match status" value="1"/>
</dbReference>
<protein>
    <submittedName>
        <fullName evidence="2">Plasmid stabilization system</fullName>
    </submittedName>
</protein>
<dbReference type="AlphaFoldDB" id="A0A0G1VRI4"/>
<name>A0A0G1VRI4_9BACT</name>
<accession>A0A0G1VRI4</accession>
<dbReference type="PANTHER" id="PTHR38813">
    <property type="match status" value="1"/>
</dbReference>
<dbReference type="Proteomes" id="UP000034212">
    <property type="component" value="Unassembled WGS sequence"/>
</dbReference>
<dbReference type="EMBL" id="LCOQ01000009">
    <property type="protein sequence ID" value="KKU80793.1"/>
    <property type="molecule type" value="Genomic_DNA"/>
</dbReference>
<dbReference type="InterPro" id="IPR052747">
    <property type="entry name" value="TA_system_RelE_toxin"/>
</dbReference>
<sequence length="86" mass="10199">MRVYKVFLTKKSKKNLAHLASYDAKNIIHRLQQLDVPFPNNLDIKKMSGTPGFYRLRSGSVRAIFEILEKQKEIWVRKIDYRGNIY</sequence>
<organism evidence="2 3">
    <name type="scientific">Candidatus Gottesmanbacteria bacterium GW2011_GWA1_47_8</name>
    <dbReference type="NCBI Taxonomy" id="1618438"/>
    <lineage>
        <taxon>Bacteria</taxon>
        <taxon>Candidatus Gottesmaniibacteriota</taxon>
    </lineage>
</organism>
<reference evidence="2 3" key="1">
    <citation type="journal article" date="2015" name="Nature">
        <title>rRNA introns, odd ribosomes, and small enigmatic genomes across a large radiation of phyla.</title>
        <authorList>
            <person name="Brown C.T."/>
            <person name="Hug L.A."/>
            <person name="Thomas B.C."/>
            <person name="Sharon I."/>
            <person name="Castelle C.J."/>
            <person name="Singh A."/>
            <person name="Wilkins M.J."/>
            <person name="Williams K.H."/>
            <person name="Banfield J.F."/>
        </authorList>
    </citation>
    <scope>NUCLEOTIDE SEQUENCE [LARGE SCALE GENOMIC DNA]</scope>
</reference>